<protein>
    <recommendedName>
        <fullName evidence="2">YhdP central domain-containing protein</fullName>
    </recommendedName>
</protein>
<dbReference type="NCBIfam" id="TIGR02099">
    <property type="entry name" value="YhdP family protein"/>
    <property type="match status" value="1"/>
</dbReference>
<dbReference type="RefSeq" id="WP_003302855.1">
    <property type="nucleotide sequence ID" value="NZ_AOBS01000071.1"/>
</dbReference>
<name>M2UK60_STUST</name>
<dbReference type="OrthoDB" id="9762238at2"/>
<accession>M2UK60</accession>
<dbReference type="InterPro" id="IPR011836">
    <property type="entry name" value="YhdP"/>
</dbReference>
<keyword evidence="1" id="KW-0472">Membrane</keyword>
<gene>
    <name evidence="3" type="ORF">B381_17834</name>
</gene>
<dbReference type="EMBL" id="AOBS01000071">
    <property type="protein sequence ID" value="EMD98859.1"/>
    <property type="molecule type" value="Genomic_DNA"/>
</dbReference>
<keyword evidence="1" id="KW-1133">Transmembrane helix</keyword>
<dbReference type="AlphaFoldDB" id="M2UK60"/>
<organism evidence="3 4">
    <name type="scientific">Stutzerimonas stutzeri NF13</name>
    <dbReference type="NCBI Taxonomy" id="1212548"/>
    <lineage>
        <taxon>Bacteria</taxon>
        <taxon>Pseudomonadati</taxon>
        <taxon>Pseudomonadota</taxon>
        <taxon>Gammaproteobacteria</taxon>
        <taxon>Pseudomonadales</taxon>
        <taxon>Pseudomonadaceae</taxon>
        <taxon>Stutzerimonas</taxon>
    </lineage>
</organism>
<evidence type="ECO:0000259" key="2">
    <source>
        <dbReference type="Pfam" id="PF13116"/>
    </source>
</evidence>
<dbReference type="eggNOG" id="COG3164">
    <property type="taxonomic scope" value="Bacteria"/>
</dbReference>
<dbReference type="PATRIC" id="fig|1212548.4.peg.3503"/>
<dbReference type="PANTHER" id="PTHR38690">
    <property type="entry name" value="PROTEASE-RELATED"/>
    <property type="match status" value="1"/>
</dbReference>
<reference evidence="3 4" key="1">
    <citation type="journal article" date="2013" name="Genome Announc.">
        <title>Draft Genome of Pseudomonas stutzeri Strain NF13, a Nitrogen Fixer Isolated from the Galapagos Rift Hydrothermal Vent.</title>
        <authorList>
            <person name="Pena A."/>
            <person name="Busquets A."/>
            <person name="Gomila M."/>
            <person name="Mayol J."/>
            <person name="Bosch R."/>
            <person name="Nogales B."/>
            <person name="Garcia-Valdes E."/>
            <person name="Bennasar A."/>
            <person name="Lalucat J."/>
        </authorList>
    </citation>
    <scope>NUCLEOTIDE SEQUENCE [LARGE SCALE GENOMIC DNA]</scope>
    <source>
        <strain evidence="3 4">NF13</strain>
    </source>
</reference>
<comment type="caution">
    <text evidence="3">The sequence shown here is derived from an EMBL/GenBank/DDBJ whole genome shotgun (WGS) entry which is preliminary data.</text>
</comment>
<proteinExistence type="predicted"/>
<evidence type="ECO:0000256" key="1">
    <source>
        <dbReference type="SAM" id="Phobius"/>
    </source>
</evidence>
<feature type="domain" description="YhdP central" evidence="2">
    <location>
        <begin position="7"/>
        <end position="1259"/>
    </location>
</feature>
<feature type="transmembrane region" description="Helical" evidence="1">
    <location>
        <begin position="1213"/>
        <end position="1232"/>
    </location>
</feature>
<dbReference type="Proteomes" id="UP000011700">
    <property type="component" value="Unassembled WGS sequence"/>
</dbReference>
<keyword evidence="1" id="KW-0812">Transmembrane</keyword>
<sequence>MNRLAAFLVTLSRQLFWITAFGLILAALYVSLGRQLVPLVAEYRAEVQEKAQAALGMPIALGRLEGRWEGFAPRLLAHDVLLGEGDSAMRLDRIAIVPDLAASLWARAWRLSRLEFSGVQLSVAEDAEGKWRVEGLPTPTEQKPPDPQKMLESLQRVRGLAVRNSQITLEPFGESPLTLSYTDLGLRIDGERLRLDGRSILPDGQPLALRIQGRVQPQRWQHAEAQVYLSLPQSDWAAWLPRRLTADWHLQTLKMGGELWANWREQALERAVLRLNAPQLITSFADREPVQLEDLGGEAYIDRNEQGYRLLLDRLAFDLDGERWGDARIQLQQDQTRQHWQLQADRLAIAPIATLVRALAPLPAAAAETLTALQPSGTLRNLRLDYYQQVESPQRLQFAANLDRIGFAAQNWIPAVGNASGSIRGDLGSGELRVDSDDFSLQLAPLYPEPWRYRHAGGRLTWALDEQAFTLAAPYLRIDGEEGRIAGDFLIRLARDPAAEDYMDLRVGLSDGDARFTEKYLPTRSPALSPALVSWLREAIRGGTVEQGYFQYQGALSKGAADSARSLSLYFKVRDAELAFQPGWPLLQQGRGEVLIEDSGVRVRLAEGRILDSQVRDATAEIPRAGTGNVPQLTVKGQVTSSLPDALKLLQEAPIGTGEIFAGWQGQGALSGALDLHIPLGKGTPRVIVDFASDDVTLKIPEPALAFEQLSGKFRYDTTRGLSAEAIQARLFGSSVKGKAVATGAPGKPASRLEAQGAVELKRLTEWLAIGQSLPASGELPYQLRLDLAGENSQLQIDSSLQGLRIDLPAPFGKPARERRDTSLRMSLQGAERRYGVRHGSLAALTFAAPPDAWARGRGELRLGGGAANLPASAGLYVRGRLPELDLKAWQAVLEQHHGKAQAQQTTGSLLRRAQVDIGRFDGFGTRIDNLGLDLRRMSEAWDLGLRSSIISGSVRLPDAEGGIIVADLEHLRLPAAAQSDEAVVKERPDPLADVDPQSLPAMDVAIKRVSLGDDALGAWALKLRPVSGGVEFRDIALDLKGLKITGNGGWDSARTWYKGRLEGRNLADVLLAWGFAPSVTSDSFRLDVDGQWPGSPAWFAMARYSGSMQPRLRKGQFVEIDGSAQALRVFGVLNFNSIGRRLRLDFSDLFSKGLSYDRLDGRLLAKEGVFNTGEPITVSGPSTNLELNGRLDMARDEIDAKLLVTLPISNNLPLAALIVGAPAIGGALFVVDKLLGDRVARFASVQYDVKGPWQSPKISFDKPFEKPQ</sequence>
<dbReference type="InterPro" id="IPR025263">
    <property type="entry name" value="YhdP_central"/>
</dbReference>
<evidence type="ECO:0000313" key="3">
    <source>
        <dbReference type="EMBL" id="EMD98859.1"/>
    </source>
</evidence>
<dbReference type="Pfam" id="PF13116">
    <property type="entry name" value="YhdP"/>
    <property type="match status" value="1"/>
</dbReference>
<dbReference type="PANTHER" id="PTHR38690:SF1">
    <property type="entry name" value="PROTEASE"/>
    <property type="match status" value="1"/>
</dbReference>
<evidence type="ECO:0000313" key="4">
    <source>
        <dbReference type="Proteomes" id="UP000011700"/>
    </source>
</evidence>